<proteinExistence type="predicted"/>
<keyword evidence="2" id="KW-1185">Reference proteome</keyword>
<dbReference type="AlphaFoldDB" id="A0AA39GRG5"/>
<dbReference type="EMBL" id="JAPDFR010000001">
    <property type="protein sequence ID" value="KAK0392215.1"/>
    <property type="molecule type" value="Genomic_DNA"/>
</dbReference>
<sequence length="102" mass="11674">MAGGIMLRRLAVLRPVAQRALLRHERRCYATDKQPGPTAQFYKTFTRPVAKVLLMAVLTYQVVYYGWTRLETDELRAEADETLKGLEAQVEEYKAKATPKKS</sequence>
<evidence type="ECO:0000313" key="2">
    <source>
        <dbReference type="Proteomes" id="UP001175261"/>
    </source>
</evidence>
<evidence type="ECO:0000313" key="1">
    <source>
        <dbReference type="EMBL" id="KAK0392215.1"/>
    </source>
</evidence>
<reference evidence="1" key="1">
    <citation type="submission" date="2022-10" db="EMBL/GenBank/DDBJ databases">
        <title>Determination and structural analysis of whole genome sequence of Sarocladium strictum F4-1.</title>
        <authorList>
            <person name="Hu L."/>
            <person name="Jiang Y."/>
        </authorList>
    </citation>
    <scope>NUCLEOTIDE SEQUENCE</scope>
    <source>
        <strain evidence="1">F4-1</strain>
    </source>
</reference>
<comment type="caution">
    <text evidence="1">The sequence shown here is derived from an EMBL/GenBank/DDBJ whole genome shotgun (WGS) entry which is preliminary data.</text>
</comment>
<protein>
    <submittedName>
        <fullName evidence="1">Uncharacterized protein</fullName>
    </submittedName>
</protein>
<gene>
    <name evidence="1" type="ORF">NLU13_1712</name>
</gene>
<accession>A0AA39GRG5</accession>
<organism evidence="1 2">
    <name type="scientific">Sarocladium strictum</name>
    <name type="common">Black bundle disease fungus</name>
    <name type="synonym">Acremonium strictum</name>
    <dbReference type="NCBI Taxonomy" id="5046"/>
    <lineage>
        <taxon>Eukaryota</taxon>
        <taxon>Fungi</taxon>
        <taxon>Dikarya</taxon>
        <taxon>Ascomycota</taxon>
        <taxon>Pezizomycotina</taxon>
        <taxon>Sordariomycetes</taxon>
        <taxon>Hypocreomycetidae</taxon>
        <taxon>Hypocreales</taxon>
        <taxon>Sarocladiaceae</taxon>
        <taxon>Sarocladium</taxon>
    </lineage>
</organism>
<dbReference type="Proteomes" id="UP001175261">
    <property type="component" value="Unassembled WGS sequence"/>
</dbReference>
<name>A0AA39GRG5_SARSR</name>